<dbReference type="GO" id="GO:0005886">
    <property type="term" value="C:plasma membrane"/>
    <property type="evidence" value="ECO:0007669"/>
    <property type="project" value="TreeGrafter"/>
</dbReference>
<dbReference type="GO" id="GO:0032991">
    <property type="term" value="C:protein-containing complex"/>
    <property type="evidence" value="ECO:0007669"/>
    <property type="project" value="TreeGrafter"/>
</dbReference>
<dbReference type="InterPro" id="IPR000742">
    <property type="entry name" value="EGF"/>
</dbReference>
<evidence type="ECO:0000256" key="5">
    <source>
        <dbReference type="PROSITE-ProRule" id="PRU00076"/>
    </source>
</evidence>
<keyword evidence="4 5" id="KW-1015">Disulfide bond</keyword>
<comment type="caution">
    <text evidence="5">Lacks conserved residue(s) required for the propagation of feature annotation.</text>
</comment>
<evidence type="ECO:0000313" key="8">
    <source>
        <dbReference type="Proteomes" id="UP000663879"/>
    </source>
</evidence>
<keyword evidence="1 5" id="KW-0245">EGF-like domain</keyword>
<dbReference type="Pfam" id="PF00008">
    <property type="entry name" value="EGF"/>
    <property type="match status" value="1"/>
</dbReference>
<organism evidence="7 8">
    <name type="scientific">Brachionus calyciflorus</name>
    <dbReference type="NCBI Taxonomy" id="104777"/>
    <lineage>
        <taxon>Eukaryota</taxon>
        <taxon>Metazoa</taxon>
        <taxon>Spiralia</taxon>
        <taxon>Gnathifera</taxon>
        <taxon>Rotifera</taxon>
        <taxon>Eurotatoria</taxon>
        <taxon>Monogononta</taxon>
        <taxon>Pseudotrocha</taxon>
        <taxon>Ploima</taxon>
        <taxon>Brachionidae</taxon>
        <taxon>Brachionus</taxon>
    </lineage>
</organism>
<feature type="disulfide bond" evidence="5">
    <location>
        <begin position="421"/>
        <end position="438"/>
    </location>
</feature>
<feature type="disulfide bond" evidence="5">
    <location>
        <begin position="484"/>
        <end position="493"/>
    </location>
</feature>
<feature type="domain" description="EGF-like" evidence="6">
    <location>
        <begin position="412"/>
        <end position="456"/>
    </location>
</feature>
<feature type="domain" description="EGF-like" evidence="6">
    <location>
        <begin position="458"/>
        <end position="494"/>
    </location>
</feature>
<feature type="disulfide bond" evidence="5">
    <location>
        <begin position="379"/>
        <end position="389"/>
    </location>
</feature>
<evidence type="ECO:0000256" key="4">
    <source>
        <dbReference type="ARBA" id="ARBA00023157"/>
    </source>
</evidence>
<protein>
    <recommendedName>
        <fullName evidence="6">EGF-like domain-containing protein</fullName>
    </recommendedName>
</protein>
<evidence type="ECO:0000256" key="1">
    <source>
        <dbReference type="ARBA" id="ARBA00022536"/>
    </source>
</evidence>
<name>A0A813ZRR8_9BILA</name>
<dbReference type="PANTHER" id="PTHR24049">
    <property type="entry name" value="CRUMBS FAMILY MEMBER"/>
    <property type="match status" value="1"/>
</dbReference>
<dbReference type="InterPro" id="IPR051022">
    <property type="entry name" value="Notch_Cell-Fate_Det"/>
</dbReference>
<comment type="caution">
    <text evidence="7">The sequence shown here is derived from an EMBL/GenBank/DDBJ whole genome shotgun (WGS) entry which is preliminary data.</text>
</comment>
<dbReference type="PROSITE" id="PS00022">
    <property type="entry name" value="EGF_1"/>
    <property type="match status" value="2"/>
</dbReference>
<dbReference type="GO" id="GO:0045197">
    <property type="term" value="P:establishment or maintenance of epithelial cell apical/basal polarity"/>
    <property type="evidence" value="ECO:0007669"/>
    <property type="project" value="TreeGrafter"/>
</dbReference>
<dbReference type="SUPFAM" id="SSF57196">
    <property type="entry name" value="EGF/Laminin"/>
    <property type="match status" value="1"/>
</dbReference>
<dbReference type="CDD" id="cd00054">
    <property type="entry name" value="EGF_CA"/>
    <property type="match status" value="1"/>
</dbReference>
<dbReference type="PROSITE" id="PS50026">
    <property type="entry name" value="EGF_3"/>
    <property type="match status" value="3"/>
</dbReference>
<keyword evidence="3" id="KW-0677">Repeat</keyword>
<gene>
    <name evidence="7" type="ORF">OXX778_LOCUS11466</name>
</gene>
<dbReference type="Proteomes" id="UP000663879">
    <property type="component" value="Unassembled WGS sequence"/>
</dbReference>
<sequence>MKNILKILFEIYFLIGSGLSSNQYWIRTWYNPFNFTDIQIYSPPRSIIFNYDDGLLIALIQNKILLRDLNGMNKTIITRYQNGNIIKLNSTHLLYGISNRLIFYNLSGCITNQIIVPGINAITSLKFLKDDNKLLIGSKKYYYLFIFLYKVDNYLVAFNLTGRNVIFSKLWNTEIKYMEMLNNTFIILQHSSREICTIKINSTGISKIIRKSFSNDLTIRVIRPLNDTLVVFSSTRFLGIWNLEKDQINIKEVVQNEILSLEIFNFELILIGDNLGKIYQLNMTDLSRIAVLWEKSGTFYYSVQIEINITNATNLNEIEQSNCIESFSQDISIVDDSSDSGLNQNFSQNTGFEVEFSFIDSNLDTVIDIIQSNLDINDCLGNCSGNGLCKIKEFKYICECFSNYAGTSCQLNTQPCASNPCLNNGTCINDLINKNFSCECLKNENQTSLFYGSFCQNKVNICENETCSNNGVCYDINDEAKCKCFKSYTGEKCENETTEIKVIESLIKTSVIIAIIILINY</sequence>
<reference evidence="7" key="1">
    <citation type="submission" date="2021-02" db="EMBL/GenBank/DDBJ databases">
        <authorList>
            <person name="Nowell W R."/>
        </authorList>
    </citation>
    <scope>NUCLEOTIDE SEQUENCE</scope>
    <source>
        <strain evidence="7">Ploen Becks lab</strain>
    </source>
</reference>
<evidence type="ECO:0000313" key="7">
    <source>
        <dbReference type="EMBL" id="CAF0902403.1"/>
    </source>
</evidence>
<evidence type="ECO:0000259" key="6">
    <source>
        <dbReference type="PROSITE" id="PS50026"/>
    </source>
</evidence>
<dbReference type="InterPro" id="IPR036322">
    <property type="entry name" value="WD40_repeat_dom_sf"/>
</dbReference>
<dbReference type="Gene3D" id="2.10.25.10">
    <property type="entry name" value="Laminin"/>
    <property type="match status" value="2"/>
</dbReference>
<feature type="disulfide bond" evidence="5">
    <location>
        <begin position="400"/>
        <end position="409"/>
    </location>
</feature>
<dbReference type="EMBL" id="CAJNOC010001946">
    <property type="protein sequence ID" value="CAF0902403.1"/>
    <property type="molecule type" value="Genomic_DNA"/>
</dbReference>
<evidence type="ECO:0000256" key="3">
    <source>
        <dbReference type="ARBA" id="ARBA00022737"/>
    </source>
</evidence>
<dbReference type="PANTHER" id="PTHR24049:SF22">
    <property type="entry name" value="DROSOPHILA CRUMBS HOMOLOG"/>
    <property type="match status" value="1"/>
</dbReference>
<feature type="domain" description="EGF-like" evidence="6">
    <location>
        <begin position="375"/>
        <end position="410"/>
    </location>
</feature>
<proteinExistence type="predicted"/>
<dbReference type="SMART" id="SM00181">
    <property type="entry name" value="EGF"/>
    <property type="match status" value="3"/>
</dbReference>
<dbReference type="SUPFAM" id="SSF50978">
    <property type="entry name" value="WD40 repeat-like"/>
    <property type="match status" value="1"/>
</dbReference>
<evidence type="ECO:0000256" key="2">
    <source>
        <dbReference type="ARBA" id="ARBA00022729"/>
    </source>
</evidence>
<keyword evidence="8" id="KW-1185">Reference proteome</keyword>
<accession>A0A813ZRR8</accession>
<dbReference type="OrthoDB" id="6130531at2759"/>
<dbReference type="AlphaFoldDB" id="A0A813ZRR8"/>
<keyword evidence="2" id="KW-0732">Signal</keyword>
<dbReference type="GO" id="GO:0007157">
    <property type="term" value="P:heterophilic cell-cell adhesion via plasma membrane cell adhesion molecules"/>
    <property type="evidence" value="ECO:0007669"/>
    <property type="project" value="TreeGrafter"/>
</dbReference>